<gene>
    <name evidence="1" type="ORF">KCH_15070</name>
</gene>
<dbReference type="PATRIC" id="fig|1348663.4.peg.1446"/>
<accession>A0A066Z3C5</accession>
<protein>
    <submittedName>
        <fullName evidence="1">Uncharacterized protein</fullName>
    </submittedName>
</protein>
<evidence type="ECO:0000313" key="1">
    <source>
        <dbReference type="EMBL" id="KDN86719.1"/>
    </source>
</evidence>
<keyword evidence="2" id="KW-1185">Reference proteome</keyword>
<organism evidence="1 2">
    <name type="scientific">Kitasatospora cheerisanensis KCTC 2395</name>
    <dbReference type="NCBI Taxonomy" id="1348663"/>
    <lineage>
        <taxon>Bacteria</taxon>
        <taxon>Bacillati</taxon>
        <taxon>Actinomycetota</taxon>
        <taxon>Actinomycetes</taxon>
        <taxon>Kitasatosporales</taxon>
        <taxon>Streptomycetaceae</taxon>
        <taxon>Kitasatospora</taxon>
    </lineage>
</organism>
<dbReference type="EMBL" id="JNBY01000055">
    <property type="protein sequence ID" value="KDN86719.1"/>
    <property type="molecule type" value="Genomic_DNA"/>
</dbReference>
<dbReference type="HOGENOM" id="CLU_3184754_0_0_11"/>
<proteinExistence type="predicted"/>
<dbReference type="AlphaFoldDB" id="A0A066Z3C5"/>
<comment type="caution">
    <text evidence="1">The sequence shown here is derived from an EMBL/GenBank/DDBJ whole genome shotgun (WGS) entry which is preliminary data.</text>
</comment>
<sequence>MLRDLLTLRIVRTTWPYPALELVRPDGRGWLICPLTLDLTTRDQED</sequence>
<dbReference type="RefSeq" id="WP_157031930.1">
    <property type="nucleotide sequence ID" value="NZ_KK853997.1"/>
</dbReference>
<name>A0A066Z3C5_9ACTN</name>
<dbReference type="Proteomes" id="UP000027178">
    <property type="component" value="Unassembled WGS sequence"/>
</dbReference>
<reference evidence="1 2" key="1">
    <citation type="submission" date="2014-05" db="EMBL/GenBank/DDBJ databases">
        <title>Draft Genome Sequence of Kitasatospora cheerisanensis KCTC 2395.</title>
        <authorList>
            <person name="Nam D.H."/>
        </authorList>
    </citation>
    <scope>NUCLEOTIDE SEQUENCE [LARGE SCALE GENOMIC DNA]</scope>
    <source>
        <strain evidence="1 2">KCTC 2395</strain>
    </source>
</reference>
<evidence type="ECO:0000313" key="2">
    <source>
        <dbReference type="Proteomes" id="UP000027178"/>
    </source>
</evidence>